<evidence type="ECO:0000256" key="1">
    <source>
        <dbReference type="SAM" id="MobiDB-lite"/>
    </source>
</evidence>
<evidence type="ECO:0000313" key="4">
    <source>
        <dbReference type="Proteomes" id="UP001560573"/>
    </source>
</evidence>
<feature type="compositionally biased region" description="Polar residues" evidence="1">
    <location>
        <begin position="86"/>
        <end position="101"/>
    </location>
</feature>
<comment type="caution">
    <text evidence="3">The sequence shown here is derived from an EMBL/GenBank/DDBJ whole genome shotgun (WGS) entry which is preliminary data.</text>
</comment>
<keyword evidence="2" id="KW-1133">Transmembrane helix</keyword>
<feature type="transmembrane region" description="Helical" evidence="2">
    <location>
        <begin position="41"/>
        <end position="61"/>
    </location>
</feature>
<organism evidence="3 4">
    <name type="scientific">Danxiaibacter flavus</name>
    <dbReference type="NCBI Taxonomy" id="3049108"/>
    <lineage>
        <taxon>Bacteria</taxon>
        <taxon>Pseudomonadati</taxon>
        <taxon>Bacteroidota</taxon>
        <taxon>Chitinophagia</taxon>
        <taxon>Chitinophagales</taxon>
        <taxon>Chitinophagaceae</taxon>
        <taxon>Danxiaibacter</taxon>
    </lineage>
</organism>
<feature type="compositionally biased region" description="Basic and acidic residues" evidence="1">
    <location>
        <begin position="114"/>
        <end position="125"/>
    </location>
</feature>
<dbReference type="EMBL" id="JAULBC010000001">
    <property type="protein sequence ID" value="MEX6686653.1"/>
    <property type="molecule type" value="Genomic_DNA"/>
</dbReference>
<feature type="region of interest" description="Disordered" evidence="1">
    <location>
        <begin position="67"/>
        <end position="125"/>
    </location>
</feature>
<keyword evidence="2" id="KW-0812">Transmembrane</keyword>
<feature type="compositionally biased region" description="Low complexity" evidence="1">
    <location>
        <begin position="102"/>
        <end position="113"/>
    </location>
</feature>
<keyword evidence="2" id="KW-0472">Membrane</keyword>
<keyword evidence="4" id="KW-1185">Reference proteome</keyword>
<sequence length="475" mass="52665">MTENEFDEFFRRKLHDFESHVPEDSWSKIQRRVDDDRRRPFLWWTLAAVLFIGIATGGYFMQQQHGQRNGQLAGKHQSTQEKDQTKTNANDLNSTQTDSLVSTDTNNNNSSENKAAEENTASDKRAGIAAVNAPAGKTKLQANDKSTIAKSYGRDNPALIKDAEAHTQVPGNAEKAKSIDEKNELNASDVTAKTSNDQTVLGVDTAAGNAVVANKAVPSTQKQTTETAVTKKKEKQSTSTSKDRFIEVYASPAYSWQKTDAKAGYENYVSEKNAAEKSSISFNAGFRLTQKLNDHFFIKSGLQYTQVNQKFTYNTPNVYRDVPVTVQRYITTDAGAVNSFVSVSMARMIGYSTVTVNNHYSSLELPVLVGYETNGDKFKAAFSAGVIFNLHSWYNGSIVDTFYNASSIKDFDPYKNNMGLSLYFGVGLSRKLSERASLFAEPYLQYRLGNMTKSSAPFTQKINVGGLSLGLKYKF</sequence>
<dbReference type="RefSeq" id="WP_369328049.1">
    <property type="nucleotide sequence ID" value="NZ_JAULBC010000001.1"/>
</dbReference>
<feature type="compositionally biased region" description="Low complexity" evidence="1">
    <location>
        <begin position="217"/>
        <end position="228"/>
    </location>
</feature>
<feature type="compositionally biased region" description="Basic and acidic residues" evidence="1">
    <location>
        <begin position="174"/>
        <end position="184"/>
    </location>
</feature>
<feature type="region of interest" description="Disordered" evidence="1">
    <location>
        <begin position="168"/>
        <end position="193"/>
    </location>
</feature>
<reference evidence="3 4" key="1">
    <citation type="submission" date="2023-07" db="EMBL/GenBank/DDBJ databases">
        <authorList>
            <person name="Lian W.-H."/>
        </authorList>
    </citation>
    <scope>NUCLEOTIDE SEQUENCE [LARGE SCALE GENOMIC DNA]</scope>
    <source>
        <strain evidence="3 4">SYSU DXS3180</strain>
    </source>
</reference>
<feature type="region of interest" description="Disordered" evidence="1">
    <location>
        <begin position="217"/>
        <end position="237"/>
    </location>
</feature>
<accession>A0ABV3Z9X1</accession>
<evidence type="ECO:0000313" key="3">
    <source>
        <dbReference type="EMBL" id="MEX6686653.1"/>
    </source>
</evidence>
<protein>
    <submittedName>
        <fullName evidence="3">Outer membrane beta-barrel protein</fullName>
    </submittedName>
</protein>
<name>A0ABV3Z9X1_9BACT</name>
<proteinExistence type="predicted"/>
<dbReference type="Proteomes" id="UP001560573">
    <property type="component" value="Unassembled WGS sequence"/>
</dbReference>
<gene>
    <name evidence="3" type="ORF">QTN47_04065</name>
</gene>
<evidence type="ECO:0000256" key="2">
    <source>
        <dbReference type="SAM" id="Phobius"/>
    </source>
</evidence>